<accession>A0A1E3I8U0</accession>
<dbReference type="GeneID" id="30152059"/>
<dbReference type="InterPro" id="IPR036322">
    <property type="entry name" value="WD40_repeat_dom_sf"/>
</dbReference>
<sequence>MTGAPPSNKSVGPLVTGHRLDTLPDDVLIIILRDLGLAELVNLRRVNRDILNRIDHLGIPLYLAAHRLSHLTLSPLPTQWLPYNLAKYNHQISTRLTSRQWHALQIGRTWSQSVIPTLYLDAEQSRLVLAVGEDVVIHPLYRPHHGMGGKVAGQGRGYPIRSAEAGSKSDVVSIVDLKDGQGSLAIAQFDGTIRRFSFPDDPHSPPKVTAHYPHSSTRSTRVRKVVGSEEGEMMMSTSWDGQVSFLHTRSPWVQPTTINVEGKVAWSSLLTTSHPSLPPTAMLGTKTAVSCHAILPSGPAETPARLLRGPDLPHTTSPYDIQLPPPASSHNPNILLSAWYDSHLRLHDLRSPSGSPVMTFQDPFTWADSSAFYSCCFTGENWLAGGGARHGTVAFFDIRNSTRGWSCFSPGGKGSPVYSLQGEGGKVWGVTEKRAFVLAYDGSGDIPEGLVANEARAVPQNQRDRGRYAPNGYRGRGGKWNWTVRYDADEGNKAVGYEHTDREIKMFDSLVAR</sequence>
<protein>
    <recommendedName>
        <fullName evidence="2">F-box domain-containing protein</fullName>
    </recommendedName>
</protein>
<organism evidence="3 4">
    <name type="scientific">Cryptococcus amylolentus CBS 6039</name>
    <dbReference type="NCBI Taxonomy" id="1295533"/>
    <lineage>
        <taxon>Eukaryota</taxon>
        <taxon>Fungi</taxon>
        <taxon>Dikarya</taxon>
        <taxon>Basidiomycota</taxon>
        <taxon>Agaricomycotina</taxon>
        <taxon>Tremellomycetes</taxon>
        <taxon>Tremellales</taxon>
        <taxon>Cryptococcaceae</taxon>
        <taxon>Cryptococcus</taxon>
    </lineage>
</organism>
<gene>
    <name evidence="3" type="ORF">L202_00750</name>
</gene>
<proteinExistence type="predicted"/>
<dbReference type="Gene3D" id="2.130.10.10">
    <property type="entry name" value="YVTN repeat-like/Quinoprotein amine dehydrogenase"/>
    <property type="match status" value="1"/>
</dbReference>
<dbReference type="InterPro" id="IPR015943">
    <property type="entry name" value="WD40/YVTN_repeat-like_dom_sf"/>
</dbReference>
<dbReference type="EMBL" id="AWGJ01000001">
    <property type="protein sequence ID" value="ODN84898.1"/>
    <property type="molecule type" value="Genomic_DNA"/>
</dbReference>
<dbReference type="OrthoDB" id="1259151at2759"/>
<dbReference type="InterPro" id="IPR001810">
    <property type="entry name" value="F-box_dom"/>
</dbReference>
<evidence type="ECO:0000256" key="1">
    <source>
        <dbReference type="SAM" id="MobiDB-lite"/>
    </source>
</evidence>
<evidence type="ECO:0000313" key="3">
    <source>
        <dbReference type="EMBL" id="ODN84898.1"/>
    </source>
</evidence>
<dbReference type="AlphaFoldDB" id="A0A1E3I8U0"/>
<feature type="domain" description="F-box" evidence="2">
    <location>
        <begin position="17"/>
        <end position="61"/>
    </location>
</feature>
<comment type="caution">
    <text evidence="3">The sequence shown here is derived from an EMBL/GenBank/DDBJ whole genome shotgun (WGS) entry which is preliminary data.</text>
</comment>
<dbReference type="Proteomes" id="UP000094065">
    <property type="component" value="Unassembled WGS sequence"/>
</dbReference>
<dbReference type="PANTHER" id="PTHR19855:SF11">
    <property type="entry name" value="RIBOSOME BIOGENESIS PROTEIN WDR12"/>
    <property type="match status" value="1"/>
</dbReference>
<evidence type="ECO:0000259" key="2">
    <source>
        <dbReference type="PROSITE" id="PS50181"/>
    </source>
</evidence>
<keyword evidence="4" id="KW-1185">Reference proteome</keyword>
<dbReference type="SUPFAM" id="SSF50978">
    <property type="entry name" value="WD40 repeat-like"/>
    <property type="match status" value="1"/>
</dbReference>
<dbReference type="PROSITE" id="PS50181">
    <property type="entry name" value="FBOX"/>
    <property type="match status" value="1"/>
</dbReference>
<evidence type="ECO:0000313" key="4">
    <source>
        <dbReference type="Proteomes" id="UP000094065"/>
    </source>
</evidence>
<name>A0A1E3I8U0_9TREE</name>
<dbReference type="Pfam" id="PF00646">
    <property type="entry name" value="F-box"/>
    <property type="match status" value="1"/>
</dbReference>
<dbReference type="RefSeq" id="XP_018998701.1">
    <property type="nucleotide sequence ID" value="XM_019133996.1"/>
</dbReference>
<dbReference type="PANTHER" id="PTHR19855">
    <property type="entry name" value="WD40 REPEAT PROTEIN 12, 37"/>
    <property type="match status" value="1"/>
</dbReference>
<reference evidence="3 4" key="1">
    <citation type="submission" date="2016-06" db="EMBL/GenBank/DDBJ databases">
        <title>Evolution of pathogenesis and genome organization in the Tremellales.</title>
        <authorList>
            <person name="Cuomo C."/>
            <person name="Litvintseva A."/>
            <person name="Heitman J."/>
            <person name="Chen Y."/>
            <person name="Sun S."/>
            <person name="Springer D."/>
            <person name="Dromer F."/>
            <person name="Young S."/>
            <person name="Zeng Q."/>
            <person name="Chapman S."/>
            <person name="Gujja S."/>
            <person name="Saif S."/>
            <person name="Birren B."/>
        </authorList>
    </citation>
    <scope>NUCLEOTIDE SEQUENCE [LARGE SCALE GENOMIC DNA]</scope>
    <source>
        <strain evidence="3 4">CBS 6039</strain>
    </source>
</reference>
<feature type="region of interest" description="Disordered" evidence="1">
    <location>
        <begin position="199"/>
        <end position="219"/>
    </location>
</feature>